<dbReference type="PROSITE" id="PS51257">
    <property type="entry name" value="PROKAR_LIPOPROTEIN"/>
    <property type="match status" value="1"/>
</dbReference>
<dbReference type="SUPFAM" id="SSF54427">
    <property type="entry name" value="NTF2-like"/>
    <property type="match status" value="1"/>
</dbReference>
<protein>
    <submittedName>
        <fullName evidence="2">Nuclear transport factor 2 family protein</fullName>
    </submittedName>
</protein>
<gene>
    <name evidence="2" type="ORF">ABNK63_01300</name>
</gene>
<proteinExistence type="predicted"/>
<name>A0AAU7QNK9_9GAMM</name>
<dbReference type="Gene3D" id="3.10.450.50">
    <property type="match status" value="1"/>
</dbReference>
<evidence type="ECO:0000313" key="2">
    <source>
        <dbReference type="EMBL" id="XBS90308.1"/>
    </source>
</evidence>
<organism evidence="2">
    <name type="scientific">Rhodanobacter sp. IGA1.0</name>
    <dbReference type="NCBI Taxonomy" id="3158582"/>
    <lineage>
        <taxon>Bacteria</taxon>
        <taxon>Pseudomonadati</taxon>
        <taxon>Pseudomonadota</taxon>
        <taxon>Gammaproteobacteria</taxon>
        <taxon>Lysobacterales</taxon>
        <taxon>Rhodanobacteraceae</taxon>
        <taxon>Rhodanobacter</taxon>
    </lineage>
</organism>
<dbReference type="InterPro" id="IPR032710">
    <property type="entry name" value="NTF2-like_dom_sf"/>
</dbReference>
<feature type="signal peptide" evidence="1">
    <location>
        <begin position="1"/>
        <end position="25"/>
    </location>
</feature>
<dbReference type="RefSeq" id="WP_007808691.1">
    <property type="nucleotide sequence ID" value="NZ_CP157948.1"/>
</dbReference>
<keyword evidence="1" id="KW-0732">Signal</keyword>
<evidence type="ECO:0000256" key="1">
    <source>
        <dbReference type="SAM" id="SignalP"/>
    </source>
</evidence>
<accession>A0AAU7QNK9</accession>
<dbReference type="EMBL" id="CP157948">
    <property type="protein sequence ID" value="XBS90308.1"/>
    <property type="molecule type" value="Genomic_DNA"/>
</dbReference>
<dbReference type="AlphaFoldDB" id="A0AAU7QNK9"/>
<feature type="chain" id="PRO_5043672298" evidence="1">
    <location>
        <begin position="26"/>
        <end position="168"/>
    </location>
</feature>
<reference evidence="2" key="1">
    <citation type="submission" date="2024-06" db="EMBL/GenBank/DDBJ databases">
        <authorList>
            <person name="Sun Y."/>
        </authorList>
    </citation>
    <scope>NUCLEOTIDE SEQUENCE</scope>
    <source>
        <strain evidence="2">IGA1.0</strain>
    </source>
</reference>
<sequence>MRKIMVVSGLLAGLACAGVTGPARATDDAAAQAQIGQLVKHFQAAIIAHDKTALEGMFVAEGGSWFEVLGEDAYRHIKARKPDLSRVHADDHRHFAAFIGDSKQPIEEQFSNVRIQTDGAVASVYFDFVFLVDGKRNNVGSETWQLVHTGEGWKISAMAYSSYPDRTR</sequence>